<proteinExistence type="predicted"/>
<dbReference type="AlphaFoldDB" id="A0A9X7JQ33"/>
<protein>
    <submittedName>
        <fullName evidence="2">Uncharacterized protein</fullName>
    </submittedName>
</protein>
<reference evidence="2 3" key="1">
    <citation type="submission" date="2018-03" db="EMBL/GenBank/DDBJ databases">
        <title>Chitinolytic properties of Streptosporangium nondiastaticum TBG75A20.</title>
        <authorList>
            <person name="Gayathri V."/>
            <person name="Shiburaj S."/>
        </authorList>
    </citation>
    <scope>NUCLEOTIDE SEQUENCE [LARGE SCALE GENOMIC DNA]</scope>
    <source>
        <strain evidence="2 3">TBG75A20</strain>
    </source>
</reference>
<feature type="region of interest" description="Disordered" evidence="1">
    <location>
        <begin position="1"/>
        <end position="23"/>
    </location>
</feature>
<feature type="region of interest" description="Disordered" evidence="1">
    <location>
        <begin position="47"/>
        <end position="95"/>
    </location>
</feature>
<name>A0A9X7JQ33_9ACTN</name>
<gene>
    <name evidence="2" type="ORF">B7P34_16305</name>
</gene>
<evidence type="ECO:0000313" key="3">
    <source>
        <dbReference type="Proteomes" id="UP000242427"/>
    </source>
</evidence>
<sequence>MGGVHLMESMRARGRLRRGHDERRIRHRPAAPWWRLAIAADVVEAGAEAPADRPHGEDRARPRRGCVEGNGSEDSSAATAKDHHVRDRRCRTGRR</sequence>
<feature type="compositionally biased region" description="Basic and acidic residues" evidence="1">
    <location>
        <begin position="50"/>
        <end position="60"/>
    </location>
</feature>
<keyword evidence="3" id="KW-1185">Reference proteome</keyword>
<dbReference type="Proteomes" id="UP000242427">
    <property type="component" value="Unassembled WGS sequence"/>
</dbReference>
<dbReference type="EMBL" id="PXWG01000037">
    <property type="protein sequence ID" value="PSJ27702.1"/>
    <property type="molecule type" value="Genomic_DNA"/>
</dbReference>
<feature type="compositionally biased region" description="Basic residues" evidence="1">
    <location>
        <begin position="86"/>
        <end position="95"/>
    </location>
</feature>
<evidence type="ECO:0000313" key="2">
    <source>
        <dbReference type="EMBL" id="PSJ27702.1"/>
    </source>
</evidence>
<evidence type="ECO:0000256" key="1">
    <source>
        <dbReference type="SAM" id="MobiDB-lite"/>
    </source>
</evidence>
<accession>A0A9X7JQ33</accession>
<comment type="caution">
    <text evidence="2">The sequence shown here is derived from an EMBL/GenBank/DDBJ whole genome shotgun (WGS) entry which is preliminary data.</text>
</comment>
<organism evidence="2 3">
    <name type="scientific">Streptosporangium nondiastaticum</name>
    <dbReference type="NCBI Taxonomy" id="35764"/>
    <lineage>
        <taxon>Bacteria</taxon>
        <taxon>Bacillati</taxon>
        <taxon>Actinomycetota</taxon>
        <taxon>Actinomycetes</taxon>
        <taxon>Streptosporangiales</taxon>
        <taxon>Streptosporangiaceae</taxon>
        <taxon>Streptosporangium</taxon>
    </lineage>
</organism>